<dbReference type="NCBIfam" id="TIGR01727">
    <property type="entry name" value="oligo_HPY"/>
    <property type="match status" value="1"/>
</dbReference>
<organism evidence="12 13">
    <name type="scientific">Alcanivorax nanhaiticus</name>
    <dbReference type="NCBI Taxonomy" id="1177154"/>
    <lineage>
        <taxon>Bacteria</taxon>
        <taxon>Pseudomonadati</taxon>
        <taxon>Pseudomonadota</taxon>
        <taxon>Gammaproteobacteria</taxon>
        <taxon>Oceanospirillales</taxon>
        <taxon>Alcanivoracaceae</taxon>
        <taxon>Alcanivorax</taxon>
    </lineage>
</organism>
<keyword evidence="7" id="KW-0067">ATP-binding</keyword>
<comment type="caution">
    <text evidence="12">The sequence shown here is derived from an EMBL/GenBank/DDBJ whole genome shotgun (WGS) entry which is preliminary data.</text>
</comment>
<keyword evidence="3" id="KW-0813">Transport</keyword>
<dbReference type="Proteomes" id="UP000029444">
    <property type="component" value="Unassembled WGS sequence"/>
</dbReference>
<keyword evidence="6" id="KW-0547">Nucleotide-binding</keyword>
<evidence type="ECO:0000256" key="4">
    <source>
        <dbReference type="ARBA" id="ARBA00022475"/>
    </source>
</evidence>
<evidence type="ECO:0000256" key="10">
    <source>
        <dbReference type="SAM" id="MobiDB-lite"/>
    </source>
</evidence>
<dbReference type="AlphaFoldDB" id="A0A095UQZ7"/>
<evidence type="ECO:0000256" key="8">
    <source>
        <dbReference type="ARBA" id="ARBA00022967"/>
    </source>
</evidence>
<dbReference type="Pfam" id="PF00005">
    <property type="entry name" value="ABC_tran"/>
    <property type="match status" value="1"/>
</dbReference>
<dbReference type="CDD" id="cd03257">
    <property type="entry name" value="ABC_NikE_OppD_transporters"/>
    <property type="match status" value="1"/>
</dbReference>
<keyword evidence="5" id="KW-0997">Cell inner membrane</keyword>
<feature type="domain" description="ABC transporter" evidence="11">
    <location>
        <begin position="29"/>
        <end position="278"/>
    </location>
</feature>
<dbReference type="GO" id="GO:0055085">
    <property type="term" value="P:transmembrane transport"/>
    <property type="evidence" value="ECO:0007669"/>
    <property type="project" value="UniProtKB-ARBA"/>
</dbReference>
<proteinExistence type="inferred from homology"/>
<dbReference type="GO" id="GO:0005886">
    <property type="term" value="C:plasma membrane"/>
    <property type="evidence" value="ECO:0007669"/>
    <property type="project" value="UniProtKB-SubCell"/>
</dbReference>
<evidence type="ECO:0000256" key="1">
    <source>
        <dbReference type="ARBA" id="ARBA00004417"/>
    </source>
</evidence>
<sequence>MSVAVKISESALTASESPSRDQDKPVVSVRSLSVEFPRLSGAPTVAVRDLDLDIRPQEVVGLVGESGAGKTTLARSLLGLPPSPGHITAGRFVFDDKDIFGLSAEGIRQVRGRDISMVVSNPRDELNPLKPVGEQIATVARVHLGLSRREARQRAFDILKAVQIPDPERRMKALPHELSGGMAQRIVIAIALVCSPRFIVSDDATSGLDVTVQAQILQLLKELILKRDSSLLFITRDIGVAAHFCDRTAIMFKGEIMEIGGRDSLFLTPRHPYTIGLMSAFCHNDRLRQVWSTQNEQIEVPAGHGGCPYADRCPNASQTCLDQRPELKQVAEGHYVRCHYEVAR</sequence>
<evidence type="ECO:0000313" key="13">
    <source>
        <dbReference type="Proteomes" id="UP000029444"/>
    </source>
</evidence>
<dbReference type="GO" id="GO:0015833">
    <property type="term" value="P:peptide transport"/>
    <property type="evidence" value="ECO:0007669"/>
    <property type="project" value="InterPro"/>
</dbReference>
<evidence type="ECO:0000256" key="3">
    <source>
        <dbReference type="ARBA" id="ARBA00022448"/>
    </source>
</evidence>
<dbReference type="InterPro" id="IPR013563">
    <property type="entry name" value="Oligopep_ABC_C"/>
</dbReference>
<keyword evidence="4" id="KW-1003">Cell membrane</keyword>
<dbReference type="Pfam" id="PF08352">
    <property type="entry name" value="oligo_HPY"/>
    <property type="match status" value="1"/>
</dbReference>
<comment type="subcellular location">
    <subcellularLocation>
        <location evidence="1">Cell inner membrane</location>
        <topology evidence="1">Peripheral membrane protein</topology>
    </subcellularLocation>
</comment>
<dbReference type="InterPro" id="IPR003593">
    <property type="entry name" value="AAA+_ATPase"/>
</dbReference>
<dbReference type="STRING" id="1177154.Y5S_01858"/>
<keyword evidence="8" id="KW-1278">Translocase</keyword>
<name>A0A095UQZ7_9GAMM</name>
<protein>
    <submittedName>
        <fullName evidence="12">Oligopeptide/dipeptide ABC transporter ATPase</fullName>
    </submittedName>
</protein>
<gene>
    <name evidence="12" type="ORF">Y5S_01858</name>
</gene>
<dbReference type="PATRIC" id="fig|1177154.3.peg.1888"/>
<dbReference type="InterPro" id="IPR003439">
    <property type="entry name" value="ABC_transporter-like_ATP-bd"/>
</dbReference>
<dbReference type="InterPro" id="IPR017871">
    <property type="entry name" value="ABC_transporter-like_CS"/>
</dbReference>
<dbReference type="SMART" id="SM00382">
    <property type="entry name" value="AAA"/>
    <property type="match status" value="1"/>
</dbReference>
<dbReference type="GO" id="GO:0016887">
    <property type="term" value="F:ATP hydrolysis activity"/>
    <property type="evidence" value="ECO:0007669"/>
    <property type="project" value="InterPro"/>
</dbReference>
<dbReference type="Gene3D" id="3.40.50.300">
    <property type="entry name" value="P-loop containing nucleotide triphosphate hydrolases"/>
    <property type="match status" value="1"/>
</dbReference>
<dbReference type="eggNOG" id="COG0444">
    <property type="taxonomic scope" value="Bacteria"/>
</dbReference>
<dbReference type="EMBL" id="ARXV01000006">
    <property type="protein sequence ID" value="KGD64950.1"/>
    <property type="molecule type" value="Genomic_DNA"/>
</dbReference>
<evidence type="ECO:0000256" key="9">
    <source>
        <dbReference type="ARBA" id="ARBA00023136"/>
    </source>
</evidence>
<dbReference type="PROSITE" id="PS00211">
    <property type="entry name" value="ABC_TRANSPORTER_1"/>
    <property type="match status" value="1"/>
</dbReference>
<evidence type="ECO:0000256" key="7">
    <source>
        <dbReference type="ARBA" id="ARBA00022840"/>
    </source>
</evidence>
<dbReference type="OrthoDB" id="9784450at2"/>
<dbReference type="FunFam" id="3.40.50.300:FF:000016">
    <property type="entry name" value="Oligopeptide ABC transporter ATP-binding component"/>
    <property type="match status" value="1"/>
</dbReference>
<dbReference type="InterPro" id="IPR027417">
    <property type="entry name" value="P-loop_NTPase"/>
</dbReference>
<evidence type="ECO:0000256" key="5">
    <source>
        <dbReference type="ARBA" id="ARBA00022519"/>
    </source>
</evidence>
<reference evidence="12 13" key="1">
    <citation type="submission" date="2012-09" db="EMBL/GenBank/DDBJ databases">
        <title>Genome Sequence of alkane-degrading Bacterium Alcanivorax sp. 19-m-6.</title>
        <authorList>
            <person name="Lai Q."/>
            <person name="Shao Z."/>
        </authorList>
    </citation>
    <scope>NUCLEOTIDE SEQUENCE [LARGE SCALE GENOMIC DNA]</scope>
    <source>
        <strain evidence="12 13">19-m-6</strain>
    </source>
</reference>
<dbReference type="PROSITE" id="PS50893">
    <property type="entry name" value="ABC_TRANSPORTER_2"/>
    <property type="match status" value="1"/>
</dbReference>
<accession>A0A095UQZ7</accession>
<keyword evidence="13" id="KW-1185">Reference proteome</keyword>
<evidence type="ECO:0000256" key="2">
    <source>
        <dbReference type="ARBA" id="ARBA00005417"/>
    </source>
</evidence>
<comment type="similarity">
    <text evidence="2">Belongs to the ABC transporter superfamily.</text>
</comment>
<evidence type="ECO:0000259" key="11">
    <source>
        <dbReference type="PROSITE" id="PS50893"/>
    </source>
</evidence>
<dbReference type="InterPro" id="IPR050388">
    <property type="entry name" value="ABC_Ni/Peptide_Import"/>
</dbReference>
<keyword evidence="9" id="KW-0472">Membrane</keyword>
<dbReference type="SUPFAM" id="SSF52540">
    <property type="entry name" value="P-loop containing nucleoside triphosphate hydrolases"/>
    <property type="match status" value="1"/>
</dbReference>
<evidence type="ECO:0000256" key="6">
    <source>
        <dbReference type="ARBA" id="ARBA00022741"/>
    </source>
</evidence>
<dbReference type="PANTHER" id="PTHR43297:SF14">
    <property type="entry name" value="ATPASE AAA-TYPE CORE DOMAIN-CONTAINING PROTEIN"/>
    <property type="match status" value="1"/>
</dbReference>
<dbReference type="GO" id="GO:0005524">
    <property type="term" value="F:ATP binding"/>
    <property type="evidence" value="ECO:0007669"/>
    <property type="project" value="UniProtKB-KW"/>
</dbReference>
<dbReference type="PANTHER" id="PTHR43297">
    <property type="entry name" value="OLIGOPEPTIDE TRANSPORT ATP-BINDING PROTEIN APPD"/>
    <property type="match status" value="1"/>
</dbReference>
<feature type="region of interest" description="Disordered" evidence="10">
    <location>
        <begin position="1"/>
        <end position="26"/>
    </location>
</feature>
<evidence type="ECO:0000313" key="12">
    <source>
        <dbReference type="EMBL" id="KGD64950.1"/>
    </source>
</evidence>